<dbReference type="InterPro" id="IPR036291">
    <property type="entry name" value="NAD(P)-bd_dom_sf"/>
</dbReference>
<dbReference type="GO" id="GO:0016491">
    <property type="term" value="F:oxidoreductase activity"/>
    <property type="evidence" value="ECO:0007669"/>
    <property type="project" value="UniProtKB-KW"/>
</dbReference>
<comment type="similarity">
    <text evidence="1 4">Belongs to the short-chain dehydrogenases/reductases (SDR) family.</text>
</comment>
<reference evidence="6" key="1">
    <citation type="journal article" date="2013" name="Genome Announc.">
        <title>Draft genome sequence of the grapevine dieback fungus Eutypa lata UCR-EL1.</title>
        <authorList>
            <person name="Blanco-Ulate B."/>
            <person name="Rolshausen P.E."/>
            <person name="Cantu D."/>
        </authorList>
    </citation>
    <scope>NUCLEOTIDE SEQUENCE [LARGE SCALE GENOMIC DNA]</scope>
    <source>
        <strain evidence="6">UCR-EL1</strain>
    </source>
</reference>
<dbReference type="PROSITE" id="PS00061">
    <property type="entry name" value="ADH_SHORT"/>
    <property type="match status" value="1"/>
</dbReference>
<dbReference type="HOGENOM" id="CLU_010194_2_9_1"/>
<name>M7T3M9_EUTLA</name>
<dbReference type="PANTHER" id="PTHR43976">
    <property type="entry name" value="SHORT CHAIN DEHYDROGENASE"/>
    <property type="match status" value="1"/>
</dbReference>
<dbReference type="InterPro" id="IPR020904">
    <property type="entry name" value="Sc_DH/Rdtase_CS"/>
</dbReference>
<dbReference type="OrthoDB" id="1274115at2759"/>
<dbReference type="InterPro" id="IPR051911">
    <property type="entry name" value="SDR_oxidoreductase"/>
</dbReference>
<dbReference type="EMBL" id="KB705691">
    <property type="protein sequence ID" value="EMR71167.1"/>
    <property type="molecule type" value="Genomic_DNA"/>
</dbReference>
<dbReference type="AlphaFoldDB" id="M7T3M9"/>
<dbReference type="SUPFAM" id="SSF51735">
    <property type="entry name" value="NAD(P)-binding Rossmann-fold domains"/>
    <property type="match status" value="1"/>
</dbReference>
<dbReference type="PRINTS" id="PR00080">
    <property type="entry name" value="SDRFAMILY"/>
</dbReference>
<evidence type="ECO:0000256" key="4">
    <source>
        <dbReference type="RuleBase" id="RU000363"/>
    </source>
</evidence>
<accession>M7T3M9</accession>
<evidence type="ECO:0000256" key="2">
    <source>
        <dbReference type="ARBA" id="ARBA00022857"/>
    </source>
</evidence>
<keyword evidence="3" id="KW-0560">Oxidoreductase</keyword>
<evidence type="ECO:0000256" key="1">
    <source>
        <dbReference type="ARBA" id="ARBA00006484"/>
    </source>
</evidence>
<evidence type="ECO:0000256" key="3">
    <source>
        <dbReference type="ARBA" id="ARBA00023002"/>
    </source>
</evidence>
<dbReference type="InterPro" id="IPR002347">
    <property type="entry name" value="SDR_fam"/>
</dbReference>
<dbReference type="Proteomes" id="UP000012174">
    <property type="component" value="Unassembled WGS sequence"/>
</dbReference>
<keyword evidence="6" id="KW-1185">Reference proteome</keyword>
<keyword evidence="2" id="KW-0521">NADP</keyword>
<sequence>MDAFLVVMSQRVWLVTGCSSGLGEEFVRQILSRGDQVIATARKLETLKSLEEAGAVILQLDVTDNQLLIQETVDKAISIHGRIDVLVNNAGFITSGSWEDLEPEQLLAQFDTNVFGTMRVTRAVLPHFRQRRSGTMVFISSLSGWIGHPFVGAYAGSKFALEGLVESLSKETAHLGIKTLLIEPGRFRTKLLSTSNLSAVPTKVPEYAEASSALHQHLAEEDQKQDGDASKAIKVILDLVRREGCAEGRDVPFRLPLGPDCFTEMKEKCEETLRVLEDWKPVITGTNFEE</sequence>
<dbReference type="eggNOG" id="KOG1205">
    <property type="taxonomic scope" value="Eukaryota"/>
</dbReference>
<dbReference type="PANTHER" id="PTHR43976:SF16">
    <property type="entry name" value="SHORT-CHAIN DEHYDROGENASE_REDUCTASE FAMILY PROTEIN"/>
    <property type="match status" value="1"/>
</dbReference>
<organism evidence="5 6">
    <name type="scientific">Eutypa lata (strain UCR-EL1)</name>
    <name type="common">Grapevine dieback disease fungus</name>
    <name type="synonym">Eutypa armeniacae</name>
    <dbReference type="NCBI Taxonomy" id="1287681"/>
    <lineage>
        <taxon>Eukaryota</taxon>
        <taxon>Fungi</taxon>
        <taxon>Dikarya</taxon>
        <taxon>Ascomycota</taxon>
        <taxon>Pezizomycotina</taxon>
        <taxon>Sordariomycetes</taxon>
        <taxon>Xylariomycetidae</taxon>
        <taxon>Xylariales</taxon>
        <taxon>Diatrypaceae</taxon>
        <taxon>Eutypa</taxon>
    </lineage>
</organism>
<dbReference type="Gene3D" id="3.40.50.720">
    <property type="entry name" value="NAD(P)-binding Rossmann-like Domain"/>
    <property type="match status" value="1"/>
</dbReference>
<evidence type="ECO:0000313" key="5">
    <source>
        <dbReference type="EMBL" id="EMR71167.1"/>
    </source>
</evidence>
<gene>
    <name evidence="5" type="ORF">UCREL1_1805</name>
</gene>
<evidence type="ECO:0000313" key="6">
    <source>
        <dbReference type="Proteomes" id="UP000012174"/>
    </source>
</evidence>
<proteinExistence type="inferred from homology"/>
<dbReference type="CDD" id="cd05374">
    <property type="entry name" value="17beta-HSD-like_SDR_c"/>
    <property type="match status" value="1"/>
</dbReference>
<protein>
    <submittedName>
        <fullName evidence="5">Putative short-chain oxidoreductase protein</fullName>
    </submittedName>
</protein>
<dbReference type="Pfam" id="PF00106">
    <property type="entry name" value="adh_short"/>
    <property type="match status" value="1"/>
</dbReference>
<dbReference type="PRINTS" id="PR00081">
    <property type="entry name" value="GDHRDH"/>
</dbReference>
<dbReference type="KEGG" id="ela:UCREL1_1805"/>
<dbReference type="STRING" id="1287681.M7T3M9"/>
<dbReference type="OMA" id="HNQQGDP"/>